<gene>
    <name evidence="3" type="ORF">PHYPSEUDO_002436</name>
</gene>
<feature type="coiled-coil region" evidence="1">
    <location>
        <begin position="284"/>
        <end position="393"/>
    </location>
</feature>
<keyword evidence="1" id="KW-0175">Coiled coil</keyword>
<feature type="coiled-coil region" evidence="1">
    <location>
        <begin position="24"/>
        <end position="65"/>
    </location>
</feature>
<feature type="coiled-coil region" evidence="1">
    <location>
        <begin position="94"/>
        <end position="121"/>
    </location>
</feature>
<accession>A0A8T1VT56</accession>
<dbReference type="Proteomes" id="UP000694044">
    <property type="component" value="Unassembled WGS sequence"/>
</dbReference>
<proteinExistence type="predicted"/>
<sequence>MEPPQPDRANSDDSRSMLRVPTRFQAHLDKLHKQQVVIQQLEREKLEQTQRMNELEGRAERSDRRCAARDAEIARLRREIADREHESLRAAHTIDTLTRQVQEAQEMTTRAEQAQRDAEADYTLRRFLAESDDGSDVENVAHAEQQHKVSELEDELAWFRAIAEALSHELQEAKDARNELELQLQASKDAESELNLQLQQTIDAKRDLELQFQQAMGGKHDLDLKLEKMMGAKSDLELQMQQVKDTKCEQELQHQLETARVKTADALKDSERWKSMSTVCRNLVTVLRAQVNALADDKQKLERASLCCQRSTEKRLQGLEQDRQNLELENIRLRGELARLQQDFKDMELQLRKLDEEEFKETLVAEEDLMMRLARAQAHQQELTTQIQDVEHKLAKSADAAALNMELVVENKELLQQLEEERCHSKELAHSMATYKKATETALQQLKDVEIELRAMNSSHDASDEQHETVASFARLVISDLKRQQQASVESAVASMQVLHLTSLVESWLNRLRARREILKHSSASMSSSDSEADATSDDPLSNYDEILLD</sequence>
<keyword evidence="4" id="KW-1185">Reference proteome</keyword>
<evidence type="ECO:0000313" key="4">
    <source>
        <dbReference type="Proteomes" id="UP000694044"/>
    </source>
</evidence>
<feature type="region of interest" description="Disordered" evidence="2">
    <location>
        <begin position="521"/>
        <end position="550"/>
    </location>
</feature>
<dbReference type="EMBL" id="JAGDFM010000143">
    <property type="protein sequence ID" value="KAG7384622.1"/>
    <property type="molecule type" value="Genomic_DNA"/>
</dbReference>
<evidence type="ECO:0000313" key="3">
    <source>
        <dbReference type="EMBL" id="KAG7384622.1"/>
    </source>
</evidence>
<reference evidence="3" key="1">
    <citation type="submission" date="2021-02" db="EMBL/GenBank/DDBJ databases">
        <authorList>
            <person name="Palmer J.M."/>
        </authorList>
    </citation>
    <scope>NUCLEOTIDE SEQUENCE</scope>
    <source>
        <strain evidence="3">SCRP734</strain>
    </source>
</reference>
<name>A0A8T1VT56_9STRA</name>
<dbReference type="OrthoDB" id="159008at2759"/>
<comment type="caution">
    <text evidence="3">The sequence shown here is derived from an EMBL/GenBank/DDBJ whole genome shotgun (WGS) entry which is preliminary data.</text>
</comment>
<dbReference type="AlphaFoldDB" id="A0A8T1VT56"/>
<organism evidence="3 4">
    <name type="scientific">Phytophthora pseudosyringae</name>
    <dbReference type="NCBI Taxonomy" id="221518"/>
    <lineage>
        <taxon>Eukaryota</taxon>
        <taxon>Sar</taxon>
        <taxon>Stramenopiles</taxon>
        <taxon>Oomycota</taxon>
        <taxon>Peronosporomycetes</taxon>
        <taxon>Peronosporales</taxon>
        <taxon>Peronosporaceae</taxon>
        <taxon>Phytophthora</taxon>
    </lineage>
</organism>
<evidence type="ECO:0000256" key="2">
    <source>
        <dbReference type="SAM" id="MobiDB-lite"/>
    </source>
</evidence>
<feature type="coiled-coil region" evidence="1">
    <location>
        <begin position="163"/>
        <end position="197"/>
    </location>
</feature>
<protein>
    <submittedName>
        <fullName evidence="3">Uncharacterized protein</fullName>
    </submittedName>
</protein>
<evidence type="ECO:0000256" key="1">
    <source>
        <dbReference type="SAM" id="Coils"/>
    </source>
</evidence>